<keyword evidence="4 8" id="KW-1133">Transmembrane helix</keyword>
<feature type="coiled-coil region" evidence="6">
    <location>
        <begin position="782"/>
        <end position="872"/>
    </location>
</feature>
<evidence type="ECO:0000256" key="4">
    <source>
        <dbReference type="ARBA" id="ARBA00022989"/>
    </source>
</evidence>
<accession>A0AAW1L8R6</accession>
<feature type="region of interest" description="Disordered" evidence="7">
    <location>
        <begin position="649"/>
        <end position="725"/>
    </location>
</feature>
<feature type="region of interest" description="Disordered" evidence="7">
    <location>
        <begin position="371"/>
        <end position="406"/>
    </location>
</feature>
<evidence type="ECO:0000256" key="5">
    <source>
        <dbReference type="ARBA" id="ARBA00023136"/>
    </source>
</evidence>
<evidence type="ECO:0000256" key="8">
    <source>
        <dbReference type="SAM" id="Phobius"/>
    </source>
</evidence>
<evidence type="ECO:0000313" key="9">
    <source>
        <dbReference type="EMBL" id="KAK9729876.1"/>
    </source>
</evidence>
<reference evidence="9 10" key="1">
    <citation type="journal article" date="2024" name="BMC Genomics">
        <title>De novo assembly and annotation of Popillia japonica's genome with initial clues to its potential as an invasive pest.</title>
        <authorList>
            <person name="Cucini C."/>
            <person name="Boschi S."/>
            <person name="Funari R."/>
            <person name="Cardaioli E."/>
            <person name="Iannotti N."/>
            <person name="Marturano G."/>
            <person name="Paoli F."/>
            <person name="Bruttini M."/>
            <person name="Carapelli A."/>
            <person name="Frati F."/>
            <person name="Nardi F."/>
        </authorList>
    </citation>
    <scope>NUCLEOTIDE SEQUENCE [LARGE SCALE GENOMIC DNA]</scope>
    <source>
        <strain evidence="9">DMR45628</strain>
    </source>
</reference>
<proteinExistence type="inferred from homology"/>
<evidence type="ECO:0000256" key="2">
    <source>
        <dbReference type="ARBA" id="ARBA00005467"/>
    </source>
</evidence>
<feature type="coiled-coil region" evidence="6">
    <location>
        <begin position="1138"/>
        <end position="1204"/>
    </location>
</feature>
<dbReference type="Gene3D" id="1.20.5.170">
    <property type="match status" value="1"/>
</dbReference>
<dbReference type="AlphaFoldDB" id="A0AAW1L8R6"/>
<evidence type="ECO:0000313" key="10">
    <source>
        <dbReference type="Proteomes" id="UP001458880"/>
    </source>
</evidence>
<dbReference type="Proteomes" id="UP001458880">
    <property type="component" value="Unassembled WGS sequence"/>
</dbReference>
<feature type="transmembrane region" description="Helical" evidence="8">
    <location>
        <begin position="125"/>
        <end position="144"/>
    </location>
</feature>
<feature type="coiled-coil region" evidence="6">
    <location>
        <begin position="896"/>
        <end position="1070"/>
    </location>
</feature>
<dbReference type="GO" id="GO:0005783">
    <property type="term" value="C:endoplasmic reticulum"/>
    <property type="evidence" value="ECO:0007669"/>
    <property type="project" value="TreeGrafter"/>
</dbReference>
<dbReference type="GO" id="GO:0005794">
    <property type="term" value="C:Golgi apparatus"/>
    <property type="evidence" value="ECO:0007669"/>
    <property type="project" value="TreeGrafter"/>
</dbReference>
<protein>
    <submittedName>
        <fullName evidence="9">TATA element modulatory factor 1 DNA binding</fullName>
    </submittedName>
</protein>
<keyword evidence="6" id="KW-0175">Coiled coil</keyword>
<dbReference type="PANTHER" id="PTHR46515">
    <property type="entry name" value="TATA ELEMENT MODULATORY FACTOR TMF1"/>
    <property type="match status" value="1"/>
</dbReference>
<evidence type="ECO:0000256" key="7">
    <source>
        <dbReference type="SAM" id="MobiDB-lite"/>
    </source>
</evidence>
<comment type="caution">
    <text evidence="9">The sequence shown here is derived from an EMBL/GenBank/DDBJ whole genome shotgun (WGS) entry which is preliminary data.</text>
</comment>
<gene>
    <name evidence="9" type="ORF">QE152_g15693</name>
</gene>
<comment type="similarity">
    <text evidence="2">Belongs to the TVP23 family.</text>
</comment>
<dbReference type="PANTHER" id="PTHR46515:SF1">
    <property type="entry name" value="TATA ELEMENT MODULATORY FACTOR"/>
    <property type="match status" value="1"/>
</dbReference>
<keyword evidence="10" id="KW-1185">Reference proteome</keyword>
<dbReference type="Pfam" id="PF12329">
    <property type="entry name" value="TMF_DNA_bd"/>
    <property type="match status" value="1"/>
</dbReference>
<organism evidence="9 10">
    <name type="scientific">Popillia japonica</name>
    <name type="common">Japanese beetle</name>
    <dbReference type="NCBI Taxonomy" id="7064"/>
    <lineage>
        <taxon>Eukaryota</taxon>
        <taxon>Metazoa</taxon>
        <taxon>Ecdysozoa</taxon>
        <taxon>Arthropoda</taxon>
        <taxon>Hexapoda</taxon>
        <taxon>Insecta</taxon>
        <taxon>Pterygota</taxon>
        <taxon>Neoptera</taxon>
        <taxon>Endopterygota</taxon>
        <taxon>Coleoptera</taxon>
        <taxon>Polyphaga</taxon>
        <taxon>Scarabaeiformia</taxon>
        <taxon>Scarabaeidae</taxon>
        <taxon>Rutelinae</taxon>
        <taxon>Popillia</taxon>
    </lineage>
</organism>
<sequence>MTSASAPLLDDDTIAFGDEEIRAANKDALTHPNSYITTFVVVVLLLSIDFWTVKNITGRLMVGLRWWNYVDDEGQSHWVFESRKGQNQNRVNEREARIFWTSLILVPLLWALFFIIALLGFSFQWLLLVIIALVLSGANLYGYIKCKVGQSQSLGTVTSEFLKKQLLRLAVEMSWFDASSFASIAKTALKEAQKTIDKALDIKDDDLNLVPTNTPVDTNSEDFFGLWGLTSTTLANKNAVEAITKSPIKSNKSSTSIWGSFTGSFFDTAAEIDKSRELLESLDDPLDINNDFKEGKLVVQDNEESEIPQKLFEFNDSIADQEISPKTNVGVSFDESTLLPSTENVIVRKRDKNIISSNRLSIISSESDKRSSESVEVLSNTECTTSPDSDALSLGQSLSTSSGMKPTSDSVEILLGSLTSPSSVEILESDITRRYFNPLESPEDISRNAEKTIPDSVEVIPEHEENSIAEDTISYTSISESTAVTVLDSTPILHIIHQKNMKDVPLKSDDKTEITSLEKNIEPITRPPSRSTLHLSLGQVNMISTQPQSVRQDISNILKTSNIIDIPESEKLESLQESNDEGSQSDKTLIASDTFMDSSTDTSTTTESNFNSTYLKTMLADAMVEKNSDIENLDDTDKGAETPNQHVDIVHSASQIPLRETSPLSSESSNMVKIGSDQTSGHTSGDELETTTSSDIEIISSPNGDSSSTQSRHSPSKLSTTKHKTGETNVDVLLGKITFKKLKGHNRELSEASSISDDSEIDRLVKRITEVTEILESREAKLIEISRKYIELQEVNNDLKQQLILINDKQIDSPDLSQVTEEYTQRLSALERKFQQAIRDKDSLKKQLDQCKQEATQKLNKSEMDSMVLEKDGLIKELREEGEKLSKQQLQHSNIIKKLRTKEKEQENTIKYLKDNVEGLTSETERLKRSLTAKEDVERSQIEAVHQLTAKNKKLENEVNQLKGTVDDLTQKHETVKKSLDAAKRELVDKNRTSSELLAREQLLQSLENQKRMTESQNEEVINQLEDLRLKMRDTEQQHSRKEHSLRMENNELLRRLEDAERRSEELAQATVEVNKPLVRQLEALQATYNKKVTNFEQIEQGMQSKINDIQSRLQTLTDLERTAREDCITLKSKLVKLVNVETQLSDAMREKDQLRLQIDRLQTEHMLKEQDLRSQIDNLQQTLKTEQESNEEKKKEITSLQHKLSIEKVTTEAEKRRLLALQVQDKGELLSNVGQSTSTPGDTSPTLSLGRVSLSESLSSSLWLPVSSLTLS</sequence>
<keyword evidence="5 8" id="KW-0472">Membrane</keyword>
<feature type="compositionally biased region" description="Polar residues" evidence="7">
    <location>
        <begin position="662"/>
        <end position="683"/>
    </location>
</feature>
<evidence type="ECO:0000256" key="3">
    <source>
        <dbReference type="ARBA" id="ARBA00022692"/>
    </source>
</evidence>
<feature type="transmembrane region" description="Helical" evidence="8">
    <location>
        <begin position="98"/>
        <end position="119"/>
    </location>
</feature>
<feature type="compositionally biased region" description="Low complexity" evidence="7">
    <location>
        <begin position="690"/>
        <end position="701"/>
    </location>
</feature>
<dbReference type="InterPro" id="IPR022092">
    <property type="entry name" value="TMF_DNA-bd"/>
</dbReference>
<feature type="transmembrane region" description="Helical" evidence="8">
    <location>
        <begin position="35"/>
        <end position="53"/>
    </location>
</feature>
<dbReference type="GO" id="GO:0016020">
    <property type="term" value="C:membrane"/>
    <property type="evidence" value="ECO:0007669"/>
    <property type="project" value="UniProtKB-SubCell"/>
</dbReference>
<dbReference type="Pfam" id="PF05832">
    <property type="entry name" value="DUF846"/>
    <property type="match status" value="1"/>
</dbReference>
<dbReference type="InterPro" id="IPR008564">
    <property type="entry name" value="TVP23-like"/>
</dbReference>
<feature type="compositionally biased region" description="Low complexity" evidence="7">
    <location>
        <begin position="392"/>
        <end position="403"/>
    </location>
</feature>
<feature type="compositionally biased region" description="Polar residues" evidence="7">
    <location>
        <begin position="702"/>
        <end position="719"/>
    </location>
</feature>
<keyword evidence="3 8" id="KW-0812">Transmembrane</keyword>
<evidence type="ECO:0000256" key="1">
    <source>
        <dbReference type="ARBA" id="ARBA00004141"/>
    </source>
</evidence>
<dbReference type="InterPro" id="IPR052602">
    <property type="entry name" value="Growth_transcription_reg"/>
</dbReference>
<feature type="compositionally biased region" description="Polar residues" evidence="7">
    <location>
        <begin position="377"/>
        <end position="388"/>
    </location>
</feature>
<name>A0AAW1L8R6_POPJA</name>
<comment type="subcellular location">
    <subcellularLocation>
        <location evidence="1">Membrane</location>
        <topology evidence="1">Multi-pass membrane protein</topology>
    </subcellularLocation>
</comment>
<evidence type="ECO:0000256" key="6">
    <source>
        <dbReference type="SAM" id="Coils"/>
    </source>
</evidence>
<dbReference type="EMBL" id="JASPKY010000156">
    <property type="protein sequence ID" value="KAK9729876.1"/>
    <property type="molecule type" value="Genomic_DNA"/>
</dbReference>